<sequence>TVLITGSNRGLGFAFTKHYTNAGWSVIATSRKGSDSQHDESTVLQAAKELKGIPIDLLINNADIYTGGDSMASTIKESMMKEFEVHAAGPL</sequence>
<dbReference type="InterPro" id="IPR036291">
    <property type="entry name" value="NAD(P)-bd_dom_sf"/>
</dbReference>
<dbReference type="PRINTS" id="PR00081">
    <property type="entry name" value="GDHRDH"/>
</dbReference>
<comment type="caution">
    <text evidence="1">The sequence shown here is derived from an EMBL/GenBank/DDBJ whole genome shotgun (WGS) entry which is preliminary data.</text>
</comment>
<dbReference type="InterPro" id="IPR052184">
    <property type="entry name" value="SDR_enzymes"/>
</dbReference>
<feature type="non-terminal residue" evidence="1">
    <location>
        <position position="1"/>
    </location>
</feature>
<organism evidence="1 2">
    <name type="scientific">Phytophthora nicotianae P1569</name>
    <dbReference type="NCBI Taxonomy" id="1317065"/>
    <lineage>
        <taxon>Eukaryota</taxon>
        <taxon>Sar</taxon>
        <taxon>Stramenopiles</taxon>
        <taxon>Oomycota</taxon>
        <taxon>Peronosporomycetes</taxon>
        <taxon>Peronosporales</taxon>
        <taxon>Peronosporaceae</taxon>
        <taxon>Phytophthora</taxon>
    </lineage>
</organism>
<dbReference type="PANTHER" id="PTHR45458:SF1">
    <property type="entry name" value="SHORT CHAIN DEHYDROGENASE"/>
    <property type="match status" value="1"/>
</dbReference>
<evidence type="ECO:0008006" key="3">
    <source>
        <dbReference type="Google" id="ProtNLM"/>
    </source>
</evidence>
<dbReference type="AlphaFoldDB" id="V9FTZ3"/>
<protein>
    <recommendedName>
        <fullName evidence="3">Short-chain dehydrogenase/reductase SDR</fullName>
    </recommendedName>
</protein>
<dbReference type="SUPFAM" id="SSF51735">
    <property type="entry name" value="NAD(P)-binding Rossmann-fold domains"/>
    <property type="match status" value="1"/>
</dbReference>
<dbReference type="InterPro" id="IPR002347">
    <property type="entry name" value="SDR_fam"/>
</dbReference>
<proteinExistence type="predicted"/>
<dbReference type="HOGENOM" id="CLU_2433638_0_0_1"/>
<dbReference type="Proteomes" id="UP000018721">
    <property type="component" value="Unassembled WGS sequence"/>
</dbReference>
<dbReference type="EMBL" id="ANIZ01000402">
    <property type="protein sequence ID" value="ETI54965.1"/>
    <property type="molecule type" value="Genomic_DNA"/>
</dbReference>
<reference evidence="1 2" key="1">
    <citation type="submission" date="2013-11" db="EMBL/GenBank/DDBJ databases">
        <title>The Genome Sequence of Phytophthora parasitica P1569.</title>
        <authorList>
            <consortium name="The Broad Institute Genomics Platform"/>
            <person name="Russ C."/>
            <person name="Tyler B."/>
            <person name="Panabieres F."/>
            <person name="Shan W."/>
            <person name="Tripathy S."/>
            <person name="Grunwald N."/>
            <person name="Machado M."/>
            <person name="Johnson C.S."/>
            <person name="Arredondo F."/>
            <person name="Hong C."/>
            <person name="Coffey M."/>
            <person name="Young S.K."/>
            <person name="Zeng Q."/>
            <person name="Gargeya S."/>
            <person name="Fitzgerald M."/>
            <person name="Abouelleil A."/>
            <person name="Alvarado L."/>
            <person name="Chapman S.B."/>
            <person name="Gainer-Dewar J."/>
            <person name="Goldberg J."/>
            <person name="Griggs A."/>
            <person name="Gujja S."/>
            <person name="Hansen M."/>
            <person name="Howarth C."/>
            <person name="Imamovic A."/>
            <person name="Ireland A."/>
            <person name="Larimer J."/>
            <person name="McCowan C."/>
            <person name="Murphy C."/>
            <person name="Pearson M."/>
            <person name="Poon T.W."/>
            <person name="Priest M."/>
            <person name="Roberts A."/>
            <person name="Saif S."/>
            <person name="Shea T."/>
            <person name="Sykes S."/>
            <person name="Wortman J."/>
            <person name="Nusbaum C."/>
            <person name="Birren B."/>
        </authorList>
    </citation>
    <scope>NUCLEOTIDE SEQUENCE [LARGE SCALE GENOMIC DNA]</scope>
    <source>
        <strain evidence="1 2">P1569</strain>
    </source>
</reference>
<evidence type="ECO:0000313" key="2">
    <source>
        <dbReference type="Proteomes" id="UP000018721"/>
    </source>
</evidence>
<dbReference type="Gene3D" id="3.40.50.720">
    <property type="entry name" value="NAD(P)-binding Rossmann-like Domain"/>
    <property type="match status" value="1"/>
</dbReference>
<evidence type="ECO:0000313" key="1">
    <source>
        <dbReference type="EMBL" id="ETI54965.1"/>
    </source>
</evidence>
<keyword evidence="2" id="KW-1185">Reference proteome</keyword>
<accession>V9FTZ3</accession>
<name>V9FTZ3_PHYNI</name>
<gene>
    <name evidence="1" type="ORF">F443_02304</name>
</gene>
<dbReference type="OrthoDB" id="68267at2759"/>
<dbReference type="GO" id="GO:0016616">
    <property type="term" value="F:oxidoreductase activity, acting on the CH-OH group of donors, NAD or NADP as acceptor"/>
    <property type="evidence" value="ECO:0007669"/>
    <property type="project" value="TreeGrafter"/>
</dbReference>
<dbReference type="PANTHER" id="PTHR45458">
    <property type="entry name" value="SHORT-CHAIN DEHYDROGENASE/REDUCTASE SDR"/>
    <property type="match status" value="1"/>
</dbReference>